<dbReference type="EMBL" id="AP024430">
    <property type="protein sequence ID" value="BCS01778.1"/>
    <property type="molecule type" value="Genomic_DNA"/>
</dbReference>
<dbReference type="RefSeq" id="XP_041545540.1">
    <property type="nucleotide sequence ID" value="XM_041692124.1"/>
</dbReference>
<name>A0A7R8A2G2_ASPKA</name>
<dbReference type="OrthoDB" id="10543467at2759"/>
<accession>A0A7R8A2G2</accession>
<organism evidence="1 2">
    <name type="scientific">Aspergillus kawachii</name>
    <name type="common">White koji mold</name>
    <name type="synonym">Aspergillus awamori var. kawachi</name>
    <dbReference type="NCBI Taxonomy" id="1069201"/>
    <lineage>
        <taxon>Eukaryota</taxon>
        <taxon>Fungi</taxon>
        <taxon>Dikarya</taxon>
        <taxon>Ascomycota</taxon>
        <taxon>Pezizomycotina</taxon>
        <taxon>Eurotiomycetes</taxon>
        <taxon>Eurotiomycetidae</taxon>
        <taxon>Eurotiales</taxon>
        <taxon>Aspergillaceae</taxon>
        <taxon>Aspergillus</taxon>
        <taxon>Aspergillus subgen. Circumdati</taxon>
    </lineage>
</organism>
<dbReference type="GeneID" id="64963099"/>
<dbReference type="Proteomes" id="UP000661280">
    <property type="component" value="Chromosome 6"/>
</dbReference>
<sequence length="119" mass="13181">MCCHLRSFQQFRSWDGASHWFIAPARVAPLAIHTHELYISASLSAAESCYLSRHGWIVDGTARPGWRSHLLTPSRGGLSLATDAIPHTYFVLGDPLNIADDTHRLPIDPEIAGPQRPID</sequence>
<reference evidence="1" key="2">
    <citation type="submission" date="2021-02" db="EMBL/GenBank/DDBJ databases">
        <title>Aspergillus luchuensis mut. kawachii IFO 4304 genome sequence.</title>
        <authorList>
            <person name="Mori K."/>
            <person name="Kadooka C."/>
            <person name="Goto M."/>
            <person name="Futagami T."/>
        </authorList>
    </citation>
    <scope>NUCLEOTIDE SEQUENCE</scope>
    <source>
        <strain evidence="1">IFO 4308</strain>
    </source>
</reference>
<dbReference type="AlphaFoldDB" id="A0A7R8A2G2"/>
<evidence type="ECO:0000313" key="2">
    <source>
        <dbReference type="Proteomes" id="UP000661280"/>
    </source>
</evidence>
<evidence type="ECO:0000313" key="1">
    <source>
        <dbReference type="EMBL" id="BCS01778.1"/>
    </source>
</evidence>
<keyword evidence="2" id="KW-1185">Reference proteome</keyword>
<gene>
    <name evidence="1" type="ORF">AKAW2_60042A</name>
</gene>
<dbReference type="KEGG" id="aluc:AKAW2_60042A"/>
<reference evidence="1" key="1">
    <citation type="submission" date="2021-01" db="EMBL/GenBank/DDBJ databases">
        <authorList>
            <consortium name="Aspergillus luchuensis mut. kawachii IFO 4304 genome sequencing consortium"/>
            <person name="Kazuki M."/>
            <person name="Futagami T."/>
        </authorList>
    </citation>
    <scope>NUCLEOTIDE SEQUENCE</scope>
    <source>
        <strain evidence="1">IFO 4308</strain>
    </source>
</reference>
<protein>
    <submittedName>
        <fullName evidence="1">Uncharacterized protein</fullName>
    </submittedName>
</protein>
<proteinExistence type="predicted"/>